<evidence type="ECO:0000256" key="1">
    <source>
        <dbReference type="SAM" id="MobiDB-lite"/>
    </source>
</evidence>
<feature type="region of interest" description="Disordered" evidence="1">
    <location>
        <begin position="155"/>
        <end position="222"/>
    </location>
</feature>
<gene>
    <name evidence="2" type="ORF">EV650_6844</name>
</gene>
<dbReference type="AlphaFoldDB" id="A0A4R7ZDQ8"/>
<accession>A0A4R7ZDQ8</accession>
<protein>
    <submittedName>
        <fullName evidence="2">Uncharacterized protein</fullName>
    </submittedName>
</protein>
<reference evidence="2 3" key="1">
    <citation type="submission" date="2019-03" db="EMBL/GenBank/DDBJ databases">
        <title>Genomic Encyclopedia of Type Strains, Phase III (KMG-III): the genomes of soil and plant-associated and newly described type strains.</title>
        <authorList>
            <person name="Whitman W."/>
        </authorList>
    </citation>
    <scope>NUCLEOTIDE SEQUENCE [LARGE SCALE GENOMIC DNA]</scope>
    <source>
        <strain evidence="2 3">VKM Ac-2570</strain>
    </source>
</reference>
<keyword evidence="3" id="KW-1185">Reference proteome</keyword>
<evidence type="ECO:0000313" key="3">
    <source>
        <dbReference type="Proteomes" id="UP000295447"/>
    </source>
</evidence>
<name>A0A4R7ZDQ8_9ACTN</name>
<evidence type="ECO:0000313" key="2">
    <source>
        <dbReference type="EMBL" id="TDW15362.1"/>
    </source>
</evidence>
<organism evidence="2 3">
    <name type="scientific">Kribbella kalugense</name>
    <dbReference type="NCBI Taxonomy" id="2512221"/>
    <lineage>
        <taxon>Bacteria</taxon>
        <taxon>Bacillati</taxon>
        <taxon>Actinomycetota</taxon>
        <taxon>Actinomycetes</taxon>
        <taxon>Propionibacteriales</taxon>
        <taxon>Kribbellaceae</taxon>
        <taxon>Kribbella</taxon>
    </lineage>
</organism>
<comment type="caution">
    <text evidence="2">The sequence shown here is derived from an EMBL/GenBank/DDBJ whole genome shotgun (WGS) entry which is preliminary data.</text>
</comment>
<feature type="compositionally biased region" description="Basic and acidic residues" evidence="1">
    <location>
        <begin position="208"/>
        <end position="222"/>
    </location>
</feature>
<sequence length="356" mass="41155">MRRSGRWCGWGRDPLGGRGVWRLRRLRRGLTRWRLRRLCRPRRVRRGWGGWSGGRWWRLGLVRLRWRRLCRLLRRLARPDCPSRRSRWRSPRRRLPGVWLGGTGLGRPWRVRCLGRPSRRMLGGRTRRRRFRRGRCVRCGRCALCARCDPSVQFARPVPRTPRGERRDGRGWAARGRRRRSTAGPTTEYRRQAVAPGAQPQQTPADRTPADRNLADRSPADRTLADQWRPRGRCSWAGLRVGRTAGWPGGTGCLRPRTGTRWTRRRTARWPRRATRRCCAVRSGVVRAVRAGWSPRAGWTGCRNATSVKLLGSPSCVVCTGRYRTRTLFLCSLQSRAPKTCLISRLTGAPQERPAT</sequence>
<dbReference type="Proteomes" id="UP000295447">
    <property type="component" value="Unassembled WGS sequence"/>
</dbReference>
<dbReference type="EMBL" id="SODF01000003">
    <property type="protein sequence ID" value="TDW15362.1"/>
    <property type="molecule type" value="Genomic_DNA"/>
</dbReference>
<proteinExistence type="predicted"/>